<organism evidence="2 3">
    <name type="scientific">Chloracidobacterium thermophilum (strain B)</name>
    <dbReference type="NCBI Taxonomy" id="981222"/>
    <lineage>
        <taxon>Bacteria</taxon>
        <taxon>Pseudomonadati</taxon>
        <taxon>Acidobacteriota</taxon>
        <taxon>Terriglobia</taxon>
        <taxon>Terriglobales</taxon>
        <taxon>Acidobacteriaceae</taxon>
        <taxon>Chloracidobacterium</taxon>
    </lineage>
</organism>
<dbReference type="InterPro" id="IPR052548">
    <property type="entry name" value="Type_VII_TA_antitoxin"/>
</dbReference>
<dbReference type="InterPro" id="IPR043519">
    <property type="entry name" value="NT_sf"/>
</dbReference>
<dbReference type="HOGENOM" id="CLU_130257_9_3_0"/>
<dbReference type="RefSeq" id="WP_014101335.1">
    <property type="nucleotide sequence ID" value="NC_016025.1"/>
</dbReference>
<sequence length="107" mass="12035">MDDIIGTAKSIITEEVARAGYQVVRILLFGSRARGDARPDSDWDFFVITDREPLREEKQAIVTALSLRFATLGFYADVILQSEAVVQSQKANTGFLTYYVFKEGRPI</sequence>
<dbReference type="SUPFAM" id="SSF81301">
    <property type="entry name" value="Nucleotidyltransferase"/>
    <property type="match status" value="1"/>
</dbReference>
<proteinExistence type="predicted"/>
<protein>
    <submittedName>
        <fullName evidence="2">Nucleotidyltransferase domain protein</fullName>
    </submittedName>
</protein>
<evidence type="ECO:0000313" key="2">
    <source>
        <dbReference type="EMBL" id="AEP13597.1"/>
    </source>
</evidence>
<dbReference type="GO" id="GO:0016740">
    <property type="term" value="F:transferase activity"/>
    <property type="evidence" value="ECO:0007669"/>
    <property type="project" value="UniProtKB-KW"/>
</dbReference>
<name>G2LKB0_CHLTF</name>
<dbReference type="EMBL" id="CP002515">
    <property type="protein sequence ID" value="AEP13597.1"/>
    <property type="molecule type" value="Genomic_DNA"/>
</dbReference>
<dbReference type="Pfam" id="PF18765">
    <property type="entry name" value="Polbeta"/>
    <property type="match status" value="1"/>
</dbReference>
<dbReference type="AlphaFoldDB" id="G2LKB0"/>
<dbReference type="PANTHER" id="PTHR33933">
    <property type="entry name" value="NUCLEOTIDYLTRANSFERASE"/>
    <property type="match status" value="1"/>
</dbReference>
<dbReference type="Proteomes" id="UP000006791">
    <property type="component" value="Chromosome 2"/>
</dbReference>
<evidence type="ECO:0000313" key="3">
    <source>
        <dbReference type="Proteomes" id="UP000006791"/>
    </source>
</evidence>
<keyword evidence="3" id="KW-1185">Reference proteome</keyword>
<accession>G2LKB0</accession>
<gene>
    <name evidence="2" type="ordered locus">Cabther_B0599</name>
</gene>
<dbReference type="CDD" id="cd05403">
    <property type="entry name" value="NT_KNTase_like"/>
    <property type="match status" value="1"/>
</dbReference>
<keyword evidence="2" id="KW-0808">Transferase</keyword>
<dbReference type="InterPro" id="IPR041633">
    <property type="entry name" value="Polbeta"/>
</dbReference>
<dbReference type="OrthoDB" id="129460at2"/>
<dbReference type="STRING" id="981222.Cabther_B0599"/>
<evidence type="ECO:0000259" key="1">
    <source>
        <dbReference type="Pfam" id="PF18765"/>
    </source>
</evidence>
<reference evidence="2 3" key="1">
    <citation type="journal article" date="2012" name="Environ. Microbiol.">
        <title>Complete genome of Candidatus Chloracidobacterium thermophilum, a chlorophyll-based photoheterotroph belonging to the phylum Acidobacteria.</title>
        <authorList>
            <person name="Garcia Costas A.M."/>
            <person name="Liu Z."/>
            <person name="Tomsho L.P."/>
            <person name="Schuster S.C."/>
            <person name="Ward D.M."/>
            <person name="Bryant D.A."/>
        </authorList>
    </citation>
    <scope>NUCLEOTIDE SEQUENCE [LARGE SCALE GENOMIC DNA]</scope>
    <source>
        <strain evidence="2 3">B</strain>
    </source>
</reference>
<dbReference type="PANTHER" id="PTHR33933:SF3">
    <property type="entry name" value="PROTEIN ADENYLYLTRANSFERASE MJ0604-RELATED"/>
    <property type="match status" value="1"/>
</dbReference>
<feature type="domain" description="Polymerase beta nucleotidyltransferase" evidence="1">
    <location>
        <begin position="21"/>
        <end position="106"/>
    </location>
</feature>
<dbReference type="KEGG" id="ctm:Cabther_B0599"/>
<dbReference type="Gene3D" id="3.30.460.10">
    <property type="entry name" value="Beta Polymerase, domain 2"/>
    <property type="match status" value="1"/>
</dbReference>